<dbReference type="PROSITE" id="PS51421">
    <property type="entry name" value="RAS"/>
    <property type="match status" value="1"/>
</dbReference>
<dbReference type="InParanoid" id="L5KEU7"/>
<comment type="subcellular location">
    <subcellularLocation>
        <location evidence="1">Cell membrane</location>
        <topology evidence="1">Lipid-anchor</topology>
    </subcellularLocation>
</comment>
<dbReference type="PRINTS" id="PR00449">
    <property type="entry name" value="RASTRNSFRMNG"/>
</dbReference>
<keyword evidence="6" id="KW-0342">GTP-binding</keyword>
<evidence type="ECO:0000313" key="11">
    <source>
        <dbReference type="EMBL" id="ELK09847.1"/>
    </source>
</evidence>
<dbReference type="Proteomes" id="UP000010552">
    <property type="component" value="Unassembled WGS sequence"/>
</dbReference>
<keyword evidence="7" id="KW-0472">Membrane</keyword>
<keyword evidence="4" id="KW-0488">Methylation</keyword>
<dbReference type="eggNOG" id="KOG0393">
    <property type="taxonomic scope" value="Eukaryota"/>
</dbReference>
<dbReference type="InterPro" id="IPR001806">
    <property type="entry name" value="Small_GTPase"/>
</dbReference>
<dbReference type="GO" id="GO:0003924">
    <property type="term" value="F:GTPase activity"/>
    <property type="evidence" value="ECO:0007669"/>
    <property type="project" value="InterPro"/>
</dbReference>
<feature type="compositionally biased region" description="Polar residues" evidence="10">
    <location>
        <begin position="106"/>
        <end position="120"/>
    </location>
</feature>
<evidence type="ECO:0000313" key="12">
    <source>
        <dbReference type="Proteomes" id="UP000010552"/>
    </source>
</evidence>
<evidence type="ECO:0000256" key="2">
    <source>
        <dbReference type="ARBA" id="ARBA00010142"/>
    </source>
</evidence>
<evidence type="ECO:0000256" key="8">
    <source>
        <dbReference type="ARBA" id="ARBA00023288"/>
    </source>
</evidence>
<evidence type="ECO:0000256" key="9">
    <source>
        <dbReference type="ARBA" id="ARBA00023289"/>
    </source>
</evidence>
<dbReference type="AlphaFoldDB" id="L5KEU7"/>
<reference evidence="12" key="1">
    <citation type="journal article" date="2013" name="Science">
        <title>Comparative analysis of bat genomes provides insight into the evolution of flight and immunity.</title>
        <authorList>
            <person name="Zhang G."/>
            <person name="Cowled C."/>
            <person name="Shi Z."/>
            <person name="Huang Z."/>
            <person name="Bishop-Lilly K.A."/>
            <person name="Fang X."/>
            <person name="Wynne J.W."/>
            <person name="Xiong Z."/>
            <person name="Baker M.L."/>
            <person name="Zhao W."/>
            <person name="Tachedjian M."/>
            <person name="Zhu Y."/>
            <person name="Zhou P."/>
            <person name="Jiang X."/>
            <person name="Ng J."/>
            <person name="Yang L."/>
            <person name="Wu L."/>
            <person name="Xiao J."/>
            <person name="Feng Y."/>
            <person name="Chen Y."/>
            <person name="Sun X."/>
            <person name="Zhang Y."/>
            <person name="Marsh G.A."/>
            <person name="Crameri G."/>
            <person name="Broder C.C."/>
            <person name="Frey K.G."/>
            <person name="Wang L.F."/>
            <person name="Wang J."/>
        </authorList>
    </citation>
    <scope>NUCLEOTIDE SEQUENCE [LARGE SCALE GENOMIC DNA]</scope>
</reference>
<accession>L5KEU7</accession>
<dbReference type="InterPro" id="IPR005225">
    <property type="entry name" value="Small_GTP-bd"/>
</dbReference>
<dbReference type="PROSITE" id="PS51420">
    <property type="entry name" value="RHO"/>
    <property type="match status" value="1"/>
</dbReference>
<sequence>MGFGRSRRSNSISTVTAAGAARMNCKEGNDSSCSCGDSKEKKMLKCVVVGDGAVGKTCLLMSYANDAFPEEYVPTVFDHYAGFANKPLLSTPYDKIESVSGPSAPRTEQSGKPVNPGGTQSRREEKAVPRLNPQPTLPGLALVSGLVQFSVVTAAKEEKVTVTVGGKQHLLGLYDTAGQEDYNQLRPLSYPNTDVFLICFSVVNPASYHNVQEEWVPELKDCMPHVPYILIGTQIDLRDDPKTLARLLYMKEKPLTYEHGVKLAKAIGAQCYLECSALTQKGLKAVFDEAILTIFHPKKKKKRCSECHSCCSII</sequence>
<dbReference type="STRING" id="9402.L5KEU7"/>
<keyword evidence="5" id="KW-0547">Nucleotide-binding</keyword>
<keyword evidence="9" id="KW-0636">Prenylation</keyword>
<dbReference type="InterPro" id="IPR027417">
    <property type="entry name" value="P-loop_NTPase"/>
</dbReference>
<dbReference type="GO" id="GO:0007264">
    <property type="term" value="P:small GTPase-mediated signal transduction"/>
    <property type="evidence" value="ECO:0007669"/>
    <property type="project" value="InterPro"/>
</dbReference>
<gene>
    <name evidence="11" type="ORF">PAL_GLEAN10009886</name>
</gene>
<keyword evidence="3" id="KW-1003">Cell membrane</keyword>
<proteinExistence type="inferred from homology"/>
<dbReference type="GO" id="GO:0005525">
    <property type="term" value="F:GTP binding"/>
    <property type="evidence" value="ECO:0007669"/>
    <property type="project" value="UniProtKB-KW"/>
</dbReference>
<dbReference type="SUPFAM" id="SSF52540">
    <property type="entry name" value="P-loop containing nucleoside triphosphate hydrolases"/>
    <property type="match status" value="1"/>
</dbReference>
<dbReference type="PANTHER" id="PTHR24072">
    <property type="entry name" value="RHO FAMILY GTPASE"/>
    <property type="match status" value="1"/>
</dbReference>
<dbReference type="FunFam" id="3.40.50.300:FF:000438">
    <property type="entry name" value="Rho-related GTP-binding protein RhoJ"/>
    <property type="match status" value="1"/>
</dbReference>
<dbReference type="EMBL" id="KB030790">
    <property type="protein sequence ID" value="ELK09847.1"/>
    <property type="molecule type" value="Genomic_DNA"/>
</dbReference>
<dbReference type="PROSITE" id="PS51419">
    <property type="entry name" value="RAB"/>
    <property type="match status" value="1"/>
</dbReference>
<dbReference type="SMART" id="SM00174">
    <property type="entry name" value="RHO"/>
    <property type="match status" value="1"/>
</dbReference>
<evidence type="ECO:0000256" key="6">
    <source>
        <dbReference type="ARBA" id="ARBA00023134"/>
    </source>
</evidence>
<dbReference type="Pfam" id="PF00071">
    <property type="entry name" value="Ras"/>
    <property type="match status" value="2"/>
</dbReference>
<evidence type="ECO:0000256" key="5">
    <source>
        <dbReference type="ARBA" id="ARBA00022741"/>
    </source>
</evidence>
<dbReference type="Gene3D" id="3.40.50.300">
    <property type="entry name" value="P-loop containing nucleotide triphosphate hydrolases"/>
    <property type="match status" value="2"/>
</dbReference>
<feature type="region of interest" description="Disordered" evidence="10">
    <location>
        <begin position="94"/>
        <end position="133"/>
    </location>
</feature>
<organism evidence="11 12">
    <name type="scientific">Pteropus alecto</name>
    <name type="common">Black flying fox</name>
    <dbReference type="NCBI Taxonomy" id="9402"/>
    <lineage>
        <taxon>Eukaryota</taxon>
        <taxon>Metazoa</taxon>
        <taxon>Chordata</taxon>
        <taxon>Craniata</taxon>
        <taxon>Vertebrata</taxon>
        <taxon>Euteleostomi</taxon>
        <taxon>Mammalia</taxon>
        <taxon>Eutheria</taxon>
        <taxon>Laurasiatheria</taxon>
        <taxon>Chiroptera</taxon>
        <taxon>Yinpterochiroptera</taxon>
        <taxon>Pteropodoidea</taxon>
        <taxon>Pteropodidae</taxon>
        <taxon>Pteropodinae</taxon>
        <taxon>Pteropus</taxon>
    </lineage>
</organism>
<keyword evidence="8" id="KW-0449">Lipoprotein</keyword>
<evidence type="ECO:0000256" key="1">
    <source>
        <dbReference type="ARBA" id="ARBA00004193"/>
    </source>
</evidence>
<name>L5KEU7_PTEAL</name>
<dbReference type="InterPro" id="IPR003578">
    <property type="entry name" value="Small_GTPase_Rho"/>
</dbReference>
<evidence type="ECO:0000256" key="7">
    <source>
        <dbReference type="ARBA" id="ARBA00023136"/>
    </source>
</evidence>
<evidence type="ECO:0000256" key="10">
    <source>
        <dbReference type="SAM" id="MobiDB-lite"/>
    </source>
</evidence>
<protein>
    <submittedName>
        <fullName evidence="11">Rho-related GTP-binding protein RhoJ</fullName>
    </submittedName>
</protein>
<dbReference type="GO" id="GO:0005886">
    <property type="term" value="C:plasma membrane"/>
    <property type="evidence" value="ECO:0007669"/>
    <property type="project" value="UniProtKB-SubCell"/>
</dbReference>
<dbReference type="SMART" id="SM00175">
    <property type="entry name" value="RAB"/>
    <property type="match status" value="1"/>
</dbReference>
<comment type="similarity">
    <text evidence="2">Belongs to the small GTPase superfamily. Rho family.</text>
</comment>
<dbReference type="SMART" id="SM00173">
    <property type="entry name" value="RAS"/>
    <property type="match status" value="1"/>
</dbReference>
<keyword evidence="12" id="KW-1185">Reference proteome</keyword>
<evidence type="ECO:0000256" key="3">
    <source>
        <dbReference type="ARBA" id="ARBA00022475"/>
    </source>
</evidence>
<dbReference type="GO" id="GO:0030036">
    <property type="term" value="P:actin cytoskeleton organization"/>
    <property type="evidence" value="ECO:0007669"/>
    <property type="project" value="UniProtKB-ARBA"/>
</dbReference>
<dbReference type="FunCoup" id="L5KEU7">
    <property type="interactions" value="207"/>
</dbReference>
<dbReference type="NCBIfam" id="TIGR00231">
    <property type="entry name" value="small_GTP"/>
    <property type="match status" value="1"/>
</dbReference>
<evidence type="ECO:0000256" key="4">
    <source>
        <dbReference type="ARBA" id="ARBA00022481"/>
    </source>
</evidence>